<feature type="domain" description="LysM" evidence="3">
    <location>
        <begin position="203"/>
        <end position="247"/>
    </location>
</feature>
<evidence type="ECO:0000259" key="3">
    <source>
        <dbReference type="PROSITE" id="PS51782"/>
    </source>
</evidence>
<reference evidence="4 5" key="1">
    <citation type="journal article" date="2017" name="ISME J.">
        <title>Energy and carbon metabolisms in a deep terrestrial subsurface fluid microbial community.</title>
        <authorList>
            <person name="Momper L."/>
            <person name="Jungbluth S.P."/>
            <person name="Lee M.D."/>
            <person name="Amend J.P."/>
        </authorList>
    </citation>
    <scope>NUCLEOTIDE SEQUENCE [LARGE SCALE GENOMIC DNA]</scope>
    <source>
        <strain evidence="4">SURF_46</strain>
    </source>
</reference>
<keyword evidence="2" id="KW-0472">Membrane</keyword>
<dbReference type="SUPFAM" id="SSF51261">
    <property type="entry name" value="Duplicated hybrid motif"/>
    <property type="match status" value="1"/>
</dbReference>
<dbReference type="CDD" id="cd12797">
    <property type="entry name" value="M23_peptidase"/>
    <property type="match status" value="1"/>
</dbReference>
<dbReference type="PROSITE" id="PS51782">
    <property type="entry name" value="LYSM"/>
    <property type="match status" value="2"/>
</dbReference>
<dbReference type="GO" id="GO:0004222">
    <property type="term" value="F:metalloendopeptidase activity"/>
    <property type="evidence" value="ECO:0007669"/>
    <property type="project" value="TreeGrafter"/>
</dbReference>
<keyword evidence="1" id="KW-0732">Signal</keyword>
<evidence type="ECO:0000313" key="4">
    <source>
        <dbReference type="EMBL" id="RJR27966.1"/>
    </source>
</evidence>
<evidence type="ECO:0000256" key="2">
    <source>
        <dbReference type="SAM" id="Phobius"/>
    </source>
</evidence>
<name>A0A3A4ZN53_UNCKA</name>
<keyword evidence="2" id="KW-1133">Transmembrane helix</keyword>
<organism evidence="4 5">
    <name type="scientific">candidate division WWE3 bacterium</name>
    <dbReference type="NCBI Taxonomy" id="2053526"/>
    <lineage>
        <taxon>Bacteria</taxon>
        <taxon>Katanobacteria</taxon>
    </lineage>
</organism>
<dbReference type="PANTHER" id="PTHR21666">
    <property type="entry name" value="PEPTIDASE-RELATED"/>
    <property type="match status" value="1"/>
</dbReference>
<protein>
    <submittedName>
        <fullName evidence="4">LysM peptidoglycan-binding domain-containing protein</fullName>
    </submittedName>
</protein>
<sequence length="401" mass="44537">MIFTIKRPKSKRFFQLSFEGFKPGGRTRLDKVFRSWGGFFKSLYQYLSRKMWLFVLLLGSFFKFLFKLPSEIKRFIVRKLIWSRGKLGRPVATIAVISVGFIVFLFGEVFSSFSFVIDKEVNADYLSNTSDIIPKKEIATTTIPDIRKRTEPFVYRVEGGDTLSGIGEKFKVSVDALKYVNNLTDYTILKVGQEITIPPVSGLIHTVKSGDTLNSIAAKYDVAPQAIADFNYVLDTSKLASGTELVIPGAKVPEPVLPPVYAPPSISLPSTGGTATPSKSFCVWPTTVRIVTQYYAWYHNGIDVATPWGRGMPPLFACTGGRVVRAGWDPFGLGLHVRIDHGNGYETVYGHMSRIDVGYGQRVDRGQVIGLMGNTGRSTGPHVHFTVNFNGVSQNPMNYTN</sequence>
<dbReference type="SMART" id="SM00257">
    <property type="entry name" value="LysM"/>
    <property type="match status" value="2"/>
</dbReference>
<feature type="domain" description="LysM" evidence="3">
    <location>
        <begin position="153"/>
        <end position="197"/>
    </location>
</feature>
<dbReference type="Gene3D" id="3.10.350.10">
    <property type="entry name" value="LysM domain"/>
    <property type="match status" value="2"/>
</dbReference>
<dbReference type="AlphaFoldDB" id="A0A3A4ZN53"/>
<dbReference type="InterPro" id="IPR050570">
    <property type="entry name" value="Cell_wall_metabolism_enzyme"/>
</dbReference>
<dbReference type="Pfam" id="PF01551">
    <property type="entry name" value="Peptidase_M23"/>
    <property type="match status" value="1"/>
</dbReference>
<evidence type="ECO:0000256" key="1">
    <source>
        <dbReference type="ARBA" id="ARBA00022729"/>
    </source>
</evidence>
<dbReference type="Proteomes" id="UP000265540">
    <property type="component" value="Unassembled WGS sequence"/>
</dbReference>
<dbReference type="InterPro" id="IPR016047">
    <property type="entry name" value="M23ase_b-sheet_dom"/>
</dbReference>
<dbReference type="PANTHER" id="PTHR21666:SF289">
    <property type="entry name" value="L-ALA--D-GLU ENDOPEPTIDASE"/>
    <property type="match status" value="1"/>
</dbReference>
<dbReference type="CDD" id="cd00118">
    <property type="entry name" value="LysM"/>
    <property type="match status" value="2"/>
</dbReference>
<dbReference type="InterPro" id="IPR036779">
    <property type="entry name" value="LysM_dom_sf"/>
</dbReference>
<dbReference type="Gene3D" id="2.70.70.10">
    <property type="entry name" value="Glucose Permease (Domain IIA)"/>
    <property type="match status" value="1"/>
</dbReference>
<dbReference type="Pfam" id="PF01476">
    <property type="entry name" value="LysM"/>
    <property type="match status" value="2"/>
</dbReference>
<gene>
    <name evidence="4" type="ORF">C4561_00460</name>
</gene>
<feature type="transmembrane region" description="Helical" evidence="2">
    <location>
        <begin position="91"/>
        <end position="117"/>
    </location>
</feature>
<evidence type="ECO:0000313" key="5">
    <source>
        <dbReference type="Proteomes" id="UP000265540"/>
    </source>
</evidence>
<dbReference type="InterPro" id="IPR011055">
    <property type="entry name" value="Dup_hybrid_motif"/>
</dbReference>
<dbReference type="InterPro" id="IPR018392">
    <property type="entry name" value="LysM"/>
</dbReference>
<dbReference type="EMBL" id="QZJF01000005">
    <property type="protein sequence ID" value="RJR27966.1"/>
    <property type="molecule type" value="Genomic_DNA"/>
</dbReference>
<keyword evidence="2" id="KW-0812">Transmembrane</keyword>
<accession>A0A3A4ZN53</accession>
<comment type="caution">
    <text evidence="4">The sequence shown here is derived from an EMBL/GenBank/DDBJ whole genome shotgun (WGS) entry which is preliminary data.</text>
</comment>
<feature type="transmembrane region" description="Helical" evidence="2">
    <location>
        <begin position="51"/>
        <end position="70"/>
    </location>
</feature>
<proteinExistence type="predicted"/>